<evidence type="ECO:0000313" key="9">
    <source>
        <dbReference type="Proteomes" id="UP001642464"/>
    </source>
</evidence>
<gene>
    <name evidence="8" type="ORF">SCF082_LOCUS9694</name>
</gene>
<name>A0ABP0J135_9DINO</name>
<dbReference type="InterPro" id="IPR038765">
    <property type="entry name" value="Papain-like_cys_pep_sf"/>
</dbReference>
<dbReference type="PROSITE" id="PS00139">
    <property type="entry name" value="THIOL_PROTEASE_CYS"/>
    <property type="match status" value="1"/>
</dbReference>
<dbReference type="PANTHER" id="PTHR10183:SF379">
    <property type="entry name" value="CALPAIN-5"/>
    <property type="match status" value="1"/>
</dbReference>
<feature type="domain" description="EF-hand" evidence="7">
    <location>
        <begin position="8"/>
        <end position="43"/>
    </location>
</feature>
<evidence type="ECO:0000256" key="2">
    <source>
        <dbReference type="ARBA" id="ARBA00022670"/>
    </source>
</evidence>
<evidence type="ECO:0000313" key="8">
    <source>
        <dbReference type="EMBL" id="CAK9008047.1"/>
    </source>
</evidence>
<dbReference type="InterPro" id="IPR002048">
    <property type="entry name" value="EF_hand_dom"/>
</dbReference>
<evidence type="ECO:0000259" key="6">
    <source>
        <dbReference type="PROSITE" id="PS50203"/>
    </source>
</evidence>
<keyword evidence="3" id="KW-0378">Hydrolase</keyword>
<keyword evidence="4" id="KW-0788">Thiol protease</keyword>
<evidence type="ECO:0000256" key="3">
    <source>
        <dbReference type="ARBA" id="ARBA00022801"/>
    </source>
</evidence>
<evidence type="ECO:0000256" key="1">
    <source>
        <dbReference type="ARBA" id="ARBA00007623"/>
    </source>
</evidence>
<dbReference type="PROSITE" id="PS50222">
    <property type="entry name" value="EF_HAND_2"/>
    <property type="match status" value="1"/>
</dbReference>
<protein>
    <submittedName>
        <fullName evidence="8">Calpain-15 (Small optic lobes homolog)</fullName>
    </submittedName>
</protein>
<sequence length="310" mass="34872">MTKVFECLGIKGSKYIFNQADQNKDGVIRVHEFISWLTKQDPKCILSEDVTDGKGSISATVTNTNLTVKKKFYFEFTRCENIEFSEGKTVTVGLEPGEQRTVKLLTVTGQPYHYSHEVACRSEYAGLEDDPNAFKDPDFPHDGSSTCGHSKEYLADVWVRARMLGDPQESVLFDQIRPQDVKQGQVGDCWLMAAIASAASHPELVKKLFTTRHLTDDGDWAVAFWSTGPKLLRVGKAFAKFCYGWGKMQGGDSWFALQAMSGFKSFVGWTARDQKWKKKTLKEDWAHGKTENARGRKINYKCVLVSNGSH</sequence>
<dbReference type="PROSITE" id="PS50203">
    <property type="entry name" value="CALPAIN_CAT"/>
    <property type="match status" value="1"/>
</dbReference>
<dbReference type="Proteomes" id="UP001642464">
    <property type="component" value="Unassembled WGS sequence"/>
</dbReference>
<dbReference type="Pfam" id="PF00648">
    <property type="entry name" value="Peptidase_C2"/>
    <property type="match status" value="1"/>
</dbReference>
<feature type="domain" description="Calpain catalytic" evidence="6">
    <location>
        <begin position="133"/>
        <end position="228"/>
    </location>
</feature>
<dbReference type="PANTHER" id="PTHR10183">
    <property type="entry name" value="CALPAIN"/>
    <property type="match status" value="1"/>
</dbReference>
<dbReference type="InterPro" id="IPR001300">
    <property type="entry name" value="Peptidase_C2_calpain_cat"/>
</dbReference>
<evidence type="ECO:0000256" key="4">
    <source>
        <dbReference type="ARBA" id="ARBA00022807"/>
    </source>
</evidence>
<comment type="similarity">
    <text evidence="1">Belongs to the peptidase C2 family.</text>
</comment>
<dbReference type="SUPFAM" id="SSF47473">
    <property type="entry name" value="EF-hand"/>
    <property type="match status" value="1"/>
</dbReference>
<dbReference type="SUPFAM" id="SSF54001">
    <property type="entry name" value="Cysteine proteinases"/>
    <property type="match status" value="1"/>
</dbReference>
<evidence type="ECO:0000256" key="5">
    <source>
        <dbReference type="PROSITE-ProRule" id="PRU00239"/>
    </source>
</evidence>
<keyword evidence="9" id="KW-1185">Reference proteome</keyword>
<dbReference type="InterPro" id="IPR022684">
    <property type="entry name" value="Calpain_cysteine_protease"/>
</dbReference>
<organism evidence="8 9">
    <name type="scientific">Durusdinium trenchii</name>
    <dbReference type="NCBI Taxonomy" id="1381693"/>
    <lineage>
        <taxon>Eukaryota</taxon>
        <taxon>Sar</taxon>
        <taxon>Alveolata</taxon>
        <taxon>Dinophyceae</taxon>
        <taxon>Suessiales</taxon>
        <taxon>Symbiodiniaceae</taxon>
        <taxon>Durusdinium</taxon>
    </lineage>
</organism>
<comment type="caution">
    <text evidence="8">The sequence shown here is derived from an EMBL/GenBank/DDBJ whole genome shotgun (WGS) entry which is preliminary data.</text>
</comment>
<dbReference type="EMBL" id="CAXAMM010005636">
    <property type="protein sequence ID" value="CAK9008047.1"/>
    <property type="molecule type" value="Genomic_DNA"/>
</dbReference>
<dbReference type="InterPro" id="IPR011992">
    <property type="entry name" value="EF-hand-dom_pair"/>
</dbReference>
<proteinExistence type="inferred from homology"/>
<dbReference type="InterPro" id="IPR000169">
    <property type="entry name" value="Pept_cys_AS"/>
</dbReference>
<evidence type="ECO:0000259" key="7">
    <source>
        <dbReference type="PROSITE" id="PS50222"/>
    </source>
</evidence>
<comment type="caution">
    <text evidence="5">Lacks conserved residue(s) required for the propagation of feature annotation.</text>
</comment>
<keyword evidence="2" id="KW-0645">Protease</keyword>
<accession>A0ABP0J135</accession>
<reference evidence="8 9" key="1">
    <citation type="submission" date="2024-02" db="EMBL/GenBank/DDBJ databases">
        <authorList>
            <person name="Chen Y."/>
            <person name="Shah S."/>
            <person name="Dougan E. K."/>
            <person name="Thang M."/>
            <person name="Chan C."/>
        </authorList>
    </citation>
    <scope>NUCLEOTIDE SEQUENCE [LARGE SCALE GENOMIC DNA]</scope>
</reference>